<dbReference type="GO" id="GO:0046872">
    <property type="term" value="F:metal ion binding"/>
    <property type="evidence" value="ECO:0007669"/>
    <property type="project" value="UniProtKB-KW"/>
</dbReference>
<gene>
    <name evidence="8" type="ORF">BCT99_23870</name>
</gene>
<proteinExistence type="predicted"/>
<evidence type="ECO:0000259" key="7">
    <source>
        <dbReference type="PROSITE" id="PS51007"/>
    </source>
</evidence>
<feature type="compositionally biased region" description="Basic and acidic residues" evidence="5">
    <location>
        <begin position="348"/>
        <end position="357"/>
    </location>
</feature>
<feature type="signal peptide" evidence="6">
    <location>
        <begin position="1"/>
        <end position="18"/>
    </location>
</feature>
<evidence type="ECO:0000256" key="1">
    <source>
        <dbReference type="ARBA" id="ARBA00022617"/>
    </source>
</evidence>
<evidence type="ECO:0000313" key="8">
    <source>
        <dbReference type="EMBL" id="PMK45042.1"/>
    </source>
</evidence>
<keyword evidence="3 4" id="KW-0408">Iron</keyword>
<dbReference type="RefSeq" id="WP_102281361.1">
    <property type="nucleotide sequence ID" value="NZ_JAJGZN020000001.1"/>
</dbReference>
<dbReference type="InterPro" id="IPR036909">
    <property type="entry name" value="Cyt_c-like_dom_sf"/>
</dbReference>
<dbReference type="GO" id="GO:0009055">
    <property type="term" value="F:electron transfer activity"/>
    <property type="evidence" value="ECO:0007669"/>
    <property type="project" value="InterPro"/>
</dbReference>
<feature type="region of interest" description="Disordered" evidence="5">
    <location>
        <begin position="310"/>
        <end position="331"/>
    </location>
</feature>
<evidence type="ECO:0000256" key="6">
    <source>
        <dbReference type="SAM" id="SignalP"/>
    </source>
</evidence>
<dbReference type="PANTHER" id="PTHR35008:SF9">
    <property type="entry name" value="CYTOCHROME C DOMAIN-CONTAINING PROTEIN"/>
    <property type="match status" value="1"/>
</dbReference>
<keyword evidence="6" id="KW-0732">Signal</keyword>
<dbReference type="Gene3D" id="1.10.760.10">
    <property type="entry name" value="Cytochrome c-like domain"/>
    <property type="match status" value="2"/>
</dbReference>
<evidence type="ECO:0000256" key="4">
    <source>
        <dbReference type="PROSITE-ProRule" id="PRU00433"/>
    </source>
</evidence>
<dbReference type="InterPro" id="IPR051459">
    <property type="entry name" value="Cytochrome_c-type_DH"/>
</dbReference>
<dbReference type="EMBL" id="MCXM01000023">
    <property type="protein sequence ID" value="PMK45042.1"/>
    <property type="molecule type" value="Genomic_DNA"/>
</dbReference>
<accession>A0AB36XJX0</accession>
<dbReference type="PANTHER" id="PTHR35008">
    <property type="entry name" value="BLL4482 PROTEIN-RELATED"/>
    <property type="match status" value="1"/>
</dbReference>
<organism evidence="8">
    <name type="scientific">Vibrio lentus</name>
    <dbReference type="NCBI Taxonomy" id="136468"/>
    <lineage>
        <taxon>Bacteria</taxon>
        <taxon>Pseudomonadati</taxon>
        <taxon>Pseudomonadota</taxon>
        <taxon>Gammaproteobacteria</taxon>
        <taxon>Vibrionales</taxon>
        <taxon>Vibrionaceae</taxon>
        <taxon>Vibrio</taxon>
    </lineage>
</organism>
<feature type="chain" id="PRO_5044314297" description="Cytochrome c domain-containing protein" evidence="6">
    <location>
        <begin position="19"/>
        <end position="357"/>
    </location>
</feature>
<feature type="region of interest" description="Disordered" evidence="5">
    <location>
        <begin position="338"/>
        <end position="357"/>
    </location>
</feature>
<comment type="caution">
    <text evidence="8">The sequence shown here is derived from an EMBL/GenBank/DDBJ whole genome shotgun (WGS) entry which is preliminary data.</text>
</comment>
<keyword evidence="2 4" id="KW-0479">Metal-binding</keyword>
<name>A0AB36XJX0_9VIBR</name>
<dbReference type="Pfam" id="PF00034">
    <property type="entry name" value="Cytochrom_C"/>
    <property type="match status" value="1"/>
</dbReference>
<dbReference type="SUPFAM" id="SSF46626">
    <property type="entry name" value="Cytochrome c"/>
    <property type="match status" value="2"/>
</dbReference>
<feature type="domain" description="Cytochrome c" evidence="7">
    <location>
        <begin position="224"/>
        <end position="309"/>
    </location>
</feature>
<evidence type="ECO:0000256" key="5">
    <source>
        <dbReference type="SAM" id="MobiDB-lite"/>
    </source>
</evidence>
<keyword evidence="1 4" id="KW-0349">Heme</keyword>
<reference key="1">
    <citation type="submission" date="2016-07" db="EMBL/GenBank/DDBJ databases">
        <title>Nontailed viruses are major unrecognized killers of bacteria in the ocean.</title>
        <authorList>
            <person name="Kauffman K."/>
            <person name="Hussain F."/>
            <person name="Yang J."/>
            <person name="Arevalo P."/>
            <person name="Brown J."/>
            <person name="Cutler M."/>
            <person name="Kelly L."/>
            <person name="Polz M.F."/>
        </authorList>
    </citation>
    <scope>NUCLEOTIDE SEQUENCE [LARGE SCALE GENOMIC DNA]</scope>
    <source>
        <strain>10N.261.52.F7</strain>
    </source>
</reference>
<protein>
    <recommendedName>
        <fullName evidence="7">Cytochrome c domain-containing protein</fullName>
    </recommendedName>
</protein>
<reference evidence="8" key="2">
    <citation type="submission" date="2016-07" db="EMBL/GenBank/DDBJ databases">
        <authorList>
            <person name="Kauffman K."/>
            <person name="Arevalo P."/>
            <person name="Polz M.F."/>
        </authorList>
    </citation>
    <scope>NUCLEOTIDE SEQUENCE</scope>
    <source>
        <strain evidence="8">10N.261.52.F7</strain>
    </source>
</reference>
<sequence length="357" mass="39780">MKPILTLFTLLFPLLAYADHSDLIEKQPDLPSVAKVEGSENHVPYELSTIPNTPFGEKVKRGYQFMTNSQRMRDQYVFNEQNCTNCHLSSGRLPNAAPMGASFFAYPAYRSKNKHVNSYQERVQGCFIYSMNGVMPPTNSDVLVDFSAYAYWLGVTTLYNMNGLEALPVPEITDKQLLAGGKVDDFPFHPELQKALDKAGSTVETRAKMPGRGFPKLAKPELTPDYKRGELVFQKHCAACHGADGQGKEVAGIKSLPPLWGDNSYNWGAGMHKFSTSAAFIYENMPLGKSIQLTTQQAWDVAIFMNSHERPQDPRYKNSTAETKKTYHSKNSAYGETINGVTLGSSPLEEHHATNKH</sequence>
<reference evidence="8" key="3">
    <citation type="journal article" date="2018" name="Nature">
        <title>A major lineage of non-tailed dsDNA viruses as unrecognized killers of marine bacteria.</title>
        <authorList>
            <person name="Kauffman K.M."/>
            <person name="Hussain F.A."/>
            <person name="Yang J."/>
            <person name="Arevalo P."/>
            <person name="Brown J.M."/>
            <person name="Chang W.K."/>
            <person name="VanInsberghe D."/>
            <person name="Elsherbini J."/>
            <person name="Sharma R.S."/>
            <person name="Cutler M.B."/>
            <person name="Kelly L."/>
            <person name="Polz M.F."/>
        </authorList>
    </citation>
    <scope>NUCLEOTIDE SEQUENCE</scope>
    <source>
        <strain evidence="8">10N.261.52.F7</strain>
    </source>
</reference>
<dbReference type="GO" id="GO:0020037">
    <property type="term" value="F:heme binding"/>
    <property type="evidence" value="ECO:0007669"/>
    <property type="project" value="InterPro"/>
</dbReference>
<evidence type="ECO:0000256" key="3">
    <source>
        <dbReference type="ARBA" id="ARBA00023004"/>
    </source>
</evidence>
<dbReference type="PROSITE" id="PS51007">
    <property type="entry name" value="CYTC"/>
    <property type="match status" value="1"/>
</dbReference>
<evidence type="ECO:0000256" key="2">
    <source>
        <dbReference type="ARBA" id="ARBA00022723"/>
    </source>
</evidence>
<dbReference type="InterPro" id="IPR009056">
    <property type="entry name" value="Cyt_c-like_dom"/>
</dbReference>
<dbReference type="AlphaFoldDB" id="A0AB36XJX0"/>